<dbReference type="InterPro" id="IPR002848">
    <property type="entry name" value="Translin_fam"/>
</dbReference>
<dbReference type="OrthoDB" id="26985at2157"/>
<dbReference type="Proteomes" id="UP000001400">
    <property type="component" value="Chromosome"/>
</dbReference>
<dbReference type="PANTHER" id="PTHR10741">
    <property type="entry name" value="TRANSLIN AND TRANSLIN ASSOCIATED PROTEIN X"/>
    <property type="match status" value="1"/>
</dbReference>
<dbReference type="RefSeq" id="WP_008084807.1">
    <property type="nucleotide sequence ID" value="NC_013926.1"/>
</dbReference>
<proteinExistence type="predicted"/>
<dbReference type="eggNOG" id="arCOG04318">
    <property type="taxonomic scope" value="Archaea"/>
</dbReference>
<accession>B5IE99</accession>
<evidence type="ECO:0000313" key="3">
    <source>
        <dbReference type="Proteomes" id="UP000001400"/>
    </source>
</evidence>
<sequence length="203" mass="23786">MDLREIGDLIEEELDEKDSVREIAIKSARVIIRMSSQSIIMMHRREDESEIVRKLKEEVWHLKSLLTNQYPDLLYSGFVQNAFQEYCESQIFRAIIHNKPIPSHKDLGMNPESYLMGMGDVVGELRREVLEALKNENFKRAEEYLSIMEEIYEMLMRFNYPSGLVPLKPKQDTARALIEKTRGELTMAIMTDKIAKKMENKKN</sequence>
<feature type="binding site" evidence="1">
    <location>
        <position position="88"/>
    </location>
    <ligand>
        <name>Mg(2+)</name>
        <dbReference type="ChEBI" id="CHEBI:18420"/>
    </ligand>
</feature>
<dbReference type="Pfam" id="PF01997">
    <property type="entry name" value="Translin"/>
    <property type="match status" value="1"/>
</dbReference>
<name>B5IE99_ACIB4</name>
<dbReference type="HOGENOM" id="CLU_099315_0_0_2"/>
<dbReference type="GO" id="GO:0046872">
    <property type="term" value="F:metal ion binding"/>
    <property type="evidence" value="ECO:0007669"/>
    <property type="project" value="UniProtKB-KW"/>
</dbReference>
<keyword evidence="1" id="KW-0479">Metal-binding</keyword>
<dbReference type="EMBL" id="CP001941">
    <property type="protein sequence ID" value="ADD07888.1"/>
    <property type="molecule type" value="Genomic_DNA"/>
</dbReference>
<reference evidence="2" key="1">
    <citation type="submission" date="2010-02" db="EMBL/GenBank/DDBJ databases">
        <title>Complete sequence of Aciduliprofundum boonei T469.</title>
        <authorList>
            <consortium name="US DOE Joint Genome Institute"/>
            <person name="Lucas S."/>
            <person name="Copeland A."/>
            <person name="Lapidus A."/>
            <person name="Cheng J.-F."/>
            <person name="Bruce D."/>
            <person name="Goodwin L."/>
            <person name="Pitluck S."/>
            <person name="Saunders E."/>
            <person name="Detter J.C."/>
            <person name="Han C."/>
            <person name="Tapia R."/>
            <person name="Land M."/>
            <person name="Hauser L."/>
            <person name="Kyrpides N."/>
            <person name="Mikhailova N."/>
            <person name="Flores G."/>
            <person name="Reysenbach A.-L."/>
            <person name="Woyke T."/>
        </authorList>
    </citation>
    <scope>NUCLEOTIDE SEQUENCE</scope>
    <source>
        <strain evidence="2">T469</strain>
    </source>
</reference>
<evidence type="ECO:0000256" key="1">
    <source>
        <dbReference type="PIRSR" id="PIRSR602848-1"/>
    </source>
</evidence>
<evidence type="ECO:0000313" key="2">
    <source>
        <dbReference type="EMBL" id="ADD07888.1"/>
    </source>
</evidence>
<dbReference type="CDD" id="cd14820">
    <property type="entry name" value="TRAX"/>
    <property type="match status" value="1"/>
</dbReference>
<protein>
    <submittedName>
        <fullName evidence="2">Translin</fullName>
    </submittedName>
</protein>
<feature type="binding site" evidence="1">
    <location>
        <position position="124"/>
    </location>
    <ligand>
        <name>Mg(2+)</name>
        <dbReference type="ChEBI" id="CHEBI:18420"/>
    </ligand>
</feature>
<dbReference type="KEGG" id="abi:Aboo_0076"/>
<keyword evidence="1" id="KW-0460">Magnesium</keyword>
<dbReference type="Gene3D" id="1.20.58.2140">
    <property type="match status" value="1"/>
</dbReference>
<keyword evidence="3" id="KW-1185">Reference proteome</keyword>
<dbReference type="GeneID" id="8827012"/>
<organism evidence="2 3">
    <name type="scientific">Aciduliprofundum boonei (strain DSM 19572 / T469)</name>
    <dbReference type="NCBI Taxonomy" id="439481"/>
    <lineage>
        <taxon>Archaea</taxon>
        <taxon>Methanobacteriati</taxon>
        <taxon>Thermoplasmatota</taxon>
        <taxon>DHVE2 group</taxon>
        <taxon>Candidatus Aciduliprofundum</taxon>
    </lineage>
</organism>
<gene>
    <name evidence="2" type="ordered locus">Aboo_0076</name>
</gene>
<dbReference type="SUPFAM" id="SSF74784">
    <property type="entry name" value="Translin"/>
    <property type="match status" value="1"/>
</dbReference>
<dbReference type="STRING" id="439481.Aboo_0076"/>
<dbReference type="GO" id="GO:0043565">
    <property type="term" value="F:sequence-specific DNA binding"/>
    <property type="evidence" value="ECO:0007669"/>
    <property type="project" value="InterPro"/>
</dbReference>
<dbReference type="InterPro" id="IPR036081">
    <property type="entry name" value="Translin_sf"/>
</dbReference>
<dbReference type="AlphaFoldDB" id="B5IE99"/>